<reference evidence="1 2" key="1">
    <citation type="journal article" date="2019" name="Sci. Rep.">
        <title>Orb-weaving spider Araneus ventricosus genome elucidates the spidroin gene catalogue.</title>
        <authorList>
            <person name="Kono N."/>
            <person name="Nakamura H."/>
            <person name="Ohtoshi R."/>
            <person name="Moran D.A.P."/>
            <person name="Shinohara A."/>
            <person name="Yoshida Y."/>
            <person name="Fujiwara M."/>
            <person name="Mori M."/>
            <person name="Tomita M."/>
            <person name="Arakawa K."/>
        </authorList>
    </citation>
    <scope>NUCLEOTIDE SEQUENCE [LARGE SCALE GENOMIC DNA]</scope>
</reference>
<organism evidence="1 2">
    <name type="scientific">Araneus ventricosus</name>
    <name type="common">Orbweaver spider</name>
    <name type="synonym">Epeira ventricosa</name>
    <dbReference type="NCBI Taxonomy" id="182803"/>
    <lineage>
        <taxon>Eukaryota</taxon>
        <taxon>Metazoa</taxon>
        <taxon>Ecdysozoa</taxon>
        <taxon>Arthropoda</taxon>
        <taxon>Chelicerata</taxon>
        <taxon>Arachnida</taxon>
        <taxon>Araneae</taxon>
        <taxon>Araneomorphae</taxon>
        <taxon>Entelegynae</taxon>
        <taxon>Araneoidea</taxon>
        <taxon>Araneidae</taxon>
        <taxon>Araneus</taxon>
    </lineage>
</organism>
<keyword evidence="2" id="KW-1185">Reference proteome</keyword>
<evidence type="ECO:0000313" key="2">
    <source>
        <dbReference type="Proteomes" id="UP000499080"/>
    </source>
</evidence>
<dbReference type="Proteomes" id="UP000499080">
    <property type="component" value="Unassembled WGS sequence"/>
</dbReference>
<proteinExistence type="predicted"/>
<gene>
    <name evidence="1" type="ORF">AVEN_164092_1</name>
</gene>
<comment type="caution">
    <text evidence="1">The sequence shown here is derived from an EMBL/GenBank/DDBJ whole genome shotgun (WGS) entry which is preliminary data.</text>
</comment>
<dbReference type="EMBL" id="BGPR01004934">
    <property type="protein sequence ID" value="GBN05014.1"/>
    <property type="molecule type" value="Genomic_DNA"/>
</dbReference>
<name>A0A4Y2KQY9_ARAVE</name>
<sequence length="88" mass="9944">MRSRRLNKRVLAHGRGYSDEGAWVPPPVIVRTTFGRGRAVARFRKKNLSNISNEVLRACKSHPLQKRIRLEGMRRHGSVMPGEGGTHS</sequence>
<protein>
    <submittedName>
        <fullName evidence="1">Uncharacterized protein</fullName>
    </submittedName>
</protein>
<evidence type="ECO:0000313" key="1">
    <source>
        <dbReference type="EMBL" id="GBN05014.1"/>
    </source>
</evidence>
<dbReference type="AlphaFoldDB" id="A0A4Y2KQY9"/>
<accession>A0A4Y2KQY9</accession>